<accession>A0A1F6V8X0</accession>
<organism evidence="1 2">
    <name type="scientific">Candidatus Nomurabacteria bacterium RIFCSPHIGHO2_01_FULL_40_24b</name>
    <dbReference type="NCBI Taxonomy" id="1801739"/>
    <lineage>
        <taxon>Bacteria</taxon>
        <taxon>Candidatus Nomuraibacteriota</taxon>
    </lineage>
</organism>
<name>A0A1F6V8X0_9BACT</name>
<evidence type="ECO:0000313" key="1">
    <source>
        <dbReference type="EMBL" id="OGI65979.1"/>
    </source>
</evidence>
<sequence length="189" mass="21847">MDQDGSSSIAIGFVMKTINKNSVSLAGEFAVLSQLALRGYDANMTLGHTKSVDILVSDPKKKKMYQLEVKTNFKNSRNKPSVSKVHWKAVSGWIMKKEHESINIPTLFYCFVNISRDTNNFKFYIVPSRVVAKYVKDQHDLWIREKKKESKEVKDGDMRIFRIGVDGEKYPILTPTAKRYEDNWDFRSK</sequence>
<proteinExistence type="predicted"/>
<dbReference type="EMBL" id="MFTP01000009">
    <property type="protein sequence ID" value="OGI65979.1"/>
    <property type="molecule type" value="Genomic_DNA"/>
</dbReference>
<evidence type="ECO:0008006" key="3">
    <source>
        <dbReference type="Google" id="ProtNLM"/>
    </source>
</evidence>
<dbReference type="InterPro" id="IPR011856">
    <property type="entry name" value="tRNA_endonuc-like_dom_sf"/>
</dbReference>
<comment type="caution">
    <text evidence="1">The sequence shown here is derived from an EMBL/GenBank/DDBJ whole genome shotgun (WGS) entry which is preliminary data.</text>
</comment>
<dbReference type="Proteomes" id="UP000177370">
    <property type="component" value="Unassembled WGS sequence"/>
</dbReference>
<dbReference type="Gene3D" id="3.40.1350.10">
    <property type="match status" value="1"/>
</dbReference>
<reference evidence="1 2" key="1">
    <citation type="journal article" date="2016" name="Nat. Commun.">
        <title>Thousands of microbial genomes shed light on interconnected biogeochemical processes in an aquifer system.</title>
        <authorList>
            <person name="Anantharaman K."/>
            <person name="Brown C.T."/>
            <person name="Hug L.A."/>
            <person name="Sharon I."/>
            <person name="Castelle C.J."/>
            <person name="Probst A.J."/>
            <person name="Thomas B.C."/>
            <person name="Singh A."/>
            <person name="Wilkins M.J."/>
            <person name="Karaoz U."/>
            <person name="Brodie E.L."/>
            <person name="Williams K.H."/>
            <person name="Hubbard S.S."/>
            <person name="Banfield J.F."/>
        </authorList>
    </citation>
    <scope>NUCLEOTIDE SEQUENCE [LARGE SCALE GENOMIC DNA]</scope>
</reference>
<dbReference type="AlphaFoldDB" id="A0A1F6V8X0"/>
<evidence type="ECO:0000313" key="2">
    <source>
        <dbReference type="Proteomes" id="UP000177370"/>
    </source>
</evidence>
<protein>
    <recommendedName>
        <fullName evidence="3">Aspartate ammonia-lyase</fullName>
    </recommendedName>
</protein>
<gene>
    <name evidence="1" type="ORF">A2647_01295</name>
</gene>
<dbReference type="GO" id="GO:0003676">
    <property type="term" value="F:nucleic acid binding"/>
    <property type="evidence" value="ECO:0007669"/>
    <property type="project" value="InterPro"/>
</dbReference>